<gene>
    <name evidence="3" type="ORF">HD593_006859</name>
</gene>
<feature type="transmembrane region" description="Helical" evidence="2">
    <location>
        <begin position="220"/>
        <end position="239"/>
    </location>
</feature>
<feature type="transmembrane region" description="Helical" evidence="2">
    <location>
        <begin position="270"/>
        <end position="290"/>
    </location>
</feature>
<evidence type="ECO:0000256" key="2">
    <source>
        <dbReference type="SAM" id="Phobius"/>
    </source>
</evidence>
<organism evidence="3 4">
    <name type="scientific">Nonomuraea rubra</name>
    <dbReference type="NCBI Taxonomy" id="46180"/>
    <lineage>
        <taxon>Bacteria</taxon>
        <taxon>Bacillati</taxon>
        <taxon>Actinomycetota</taxon>
        <taxon>Actinomycetes</taxon>
        <taxon>Streptosporangiales</taxon>
        <taxon>Streptosporangiaceae</taxon>
        <taxon>Nonomuraea</taxon>
    </lineage>
</organism>
<keyword evidence="2" id="KW-0812">Transmembrane</keyword>
<dbReference type="EMBL" id="JACHMI010000001">
    <property type="protein sequence ID" value="MBB6552064.1"/>
    <property type="molecule type" value="Genomic_DNA"/>
</dbReference>
<proteinExistence type="predicted"/>
<keyword evidence="2" id="KW-1133">Transmembrane helix</keyword>
<feature type="transmembrane region" description="Helical" evidence="2">
    <location>
        <begin position="245"/>
        <end position="263"/>
    </location>
</feature>
<dbReference type="AlphaFoldDB" id="A0A7X0NZ12"/>
<feature type="transmembrane region" description="Helical" evidence="2">
    <location>
        <begin position="93"/>
        <end position="113"/>
    </location>
</feature>
<feature type="transmembrane region" description="Helical" evidence="2">
    <location>
        <begin position="125"/>
        <end position="144"/>
    </location>
</feature>
<feature type="transmembrane region" description="Helical" evidence="2">
    <location>
        <begin position="170"/>
        <end position="187"/>
    </location>
</feature>
<evidence type="ECO:0008006" key="5">
    <source>
        <dbReference type="Google" id="ProtNLM"/>
    </source>
</evidence>
<comment type="caution">
    <text evidence="3">The sequence shown here is derived from an EMBL/GenBank/DDBJ whole genome shotgun (WGS) entry which is preliminary data.</text>
</comment>
<feature type="region of interest" description="Disordered" evidence="1">
    <location>
        <begin position="333"/>
        <end position="371"/>
    </location>
</feature>
<keyword evidence="4" id="KW-1185">Reference proteome</keyword>
<dbReference type="Proteomes" id="UP000565579">
    <property type="component" value="Unassembled WGS sequence"/>
</dbReference>
<feature type="transmembrane region" description="Helical" evidence="2">
    <location>
        <begin position="61"/>
        <end position="81"/>
    </location>
</feature>
<feature type="transmembrane region" description="Helical" evidence="2">
    <location>
        <begin position="12"/>
        <end position="31"/>
    </location>
</feature>
<name>A0A7X0NZ12_9ACTN</name>
<feature type="transmembrane region" description="Helical" evidence="2">
    <location>
        <begin position="193"/>
        <end position="213"/>
    </location>
</feature>
<accession>A0A7X0NZ12</accession>
<reference evidence="3 4" key="1">
    <citation type="submission" date="2020-08" db="EMBL/GenBank/DDBJ databases">
        <title>Sequencing the genomes of 1000 actinobacteria strains.</title>
        <authorList>
            <person name="Klenk H.-P."/>
        </authorList>
    </citation>
    <scope>NUCLEOTIDE SEQUENCE [LARGE SCALE GENOMIC DNA]</scope>
    <source>
        <strain evidence="3 4">DSM 43768</strain>
    </source>
</reference>
<feature type="transmembrane region" description="Helical" evidence="2">
    <location>
        <begin position="302"/>
        <end position="323"/>
    </location>
</feature>
<evidence type="ECO:0000256" key="1">
    <source>
        <dbReference type="SAM" id="MobiDB-lite"/>
    </source>
</evidence>
<protein>
    <recommendedName>
        <fullName evidence="5">Serine active site containing 1-like protein</fullName>
    </recommendedName>
</protein>
<dbReference type="RefSeq" id="WP_281402488.1">
    <property type="nucleotide sequence ID" value="NZ_BAAAXY010000289.1"/>
</dbReference>
<evidence type="ECO:0000313" key="3">
    <source>
        <dbReference type="EMBL" id="MBB6552064.1"/>
    </source>
</evidence>
<keyword evidence="2" id="KW-0472">Membrane</keyword>
<evidence type="ECO:0000313" key="4">
    <source>
        <dbReference type="Proteomes" id="UP000565579"/>
    </source>
</evidence>
<sequence length="371" mass="40483">MTALRNVGAGRALLLGVVASAAMTGLIWLLGGRLQDVELLPDQGAAWYYWKLPDPTLWTRLSAWLGYAAHQIVFWWLIYYAQTRVRRYTGGLHRVNVAALAVNTAFIALHVLQTHLFYDGLAQDVSIFSSQGSVILLLVAVLLMENRRRGLFFGKPAPLGRAVVGFARRYHGYLFSWAAVYTFWYHPAEATSGHLIGFFYMFLLLLQGSLFLTRAHTNRWWTFTLEATVAVHGTLVAVMTSGPGGAWPMFLFGFLGVFVITQMHGLGLSAAVRWGLAACYVSAAMVVYGLRGELWAAAGEAVRIPAIEYVLVGVLALLLWLGLRTAALFRRPAPSPAPVSSPAPSQAPAPAPERAPAPDPSAAPPDVPRAR</sequence>